<dbReference type="InterPro" id="IPR039418">
    <property type="entry name" value="LexA-like"/>
</dbReference>
<feature type="modified residue" description="N6-carboxylysine" evidence="7">
    <location>
        <position position="61"/>
    </location>
</feature>
<dbReference type="GO" id="GO:0043565">
    <property type="term" value="F:sequence-specific DNA binding"/>
    <property type="evidence" value="ECO:0007669"/>
    <property type="project" value="InterPro"/>
</dbReference>
<comment type="catalytic activity">
    <reaction evidence="1 8">
        <text>a beta-lactam + H2O = a substituted beta-amino acid</text>
        <dbReference type="Rhea" id="RHEA:20401"/>
        <dbReference type="ChEBI" id="CHEBI:15377"/>
        <dbReference type="ChEBI" id="CHEBI:35627"/>
        <dbReference type="ChEBI" id="CHEBI:140347"/>
        <dbReference type="EC" id="3.5.2.6"/>
    </reaction>
</comment>
<protein>
    <recommendedName>
        <fullName evidence="3 8">Beta-lactamase</fullName>
        <ecNumber evidence="3 8">3.5.2.6</ecNumber>
    </recommendedName>
</protein>
<keyword evidence="6 8" id="KW-0046">Antibiotic resistance</keyword>
<dbReference type="CDD" id="cd06529">
    <property type="entry name" value="S24_LexA-like"/>
    <property type="match status" value="1"/>
</dbReference>
<dbReference type="GO" id="GO:0046677">
    <property type="term" value="P:response to antibiotic"/>
    <property type="evidence" value="ECO:0007669"/>
    <property type="project" value="UniProtKB-UniRule"/>
</dbReference>
<proteinExistence type="inferred from homology"/>
<dbReference type="PANTHER" id="PTHR33516:SF2">
    <property type="entry name" value="LEXA REPRESSOR-RELATED"/>
    <property type="match status" value="1"/>
</dbReference>
<evidence type="ECO:0000256" key="2">
    <source>
        <dbReference type="ARBA" id="ARBA00007898"/>
    </source>
</evidence>
<comment type="similarity">
    <text evidence="2 8">Belongs to the class-D beta-lactamase family.</text>
</comment>
<dbReference type="EMBL" id="KX348146">
    <property type="protein sequence ID" value="APW49395.1"/>
    <property type="molecule type" value="Genomic_DNA"/>
</dbReference>
<dbReference type="InterPro" id="IPR002137">
    <property type="entry name" value="Beta-lactam_class-D_AS"/>
</dbReference>
<dbReference type="GO" id="GO:0017001">
    <property type="term" value="P:antibiotic catabolic process"/>
    <property type="evidence" value="ECO:0007669"/>
    <property type="project" value="InterPro"/>
</dbReference>
<geneLocation type="plasmid" evidence="12">
    <name>pKPC_Kp46</name>
</geneLocation>
<evidence type="ECO:0000256" key="3">
    <source>
        <dbReference type="ARBA" id="ARBA00012865"/>
    </source>
</evidence>
<dbReference type="PROSITE" id="PS00337">
    <property type="entry name" value="BETA_LACTAMASE_D"/>
    <property type="match status" value="1"/>
</dbReference>
<accession>A0A1P8KI80</accession>
<dbReference type="InterPro" id="IPR012338">
    <property type="entry name" value="Beta-lactam/transpept-like"/>
</dbReference>
<dbReference type="PANTHER" id="PTHR33516">
    <property type="entry name" value="LEXA REPRESSOR"/>
    <property type="match status" value="1"/>
</dbReference>
<feature type="chain" id="PRO_5010166299" description="Beta-lactamase" evidence="9">
    <location>
        <begin position="24"/>
        <end position="263"/>
    </location>
</feature>
<reference evidence="12" key="1">
    <citation type="submission" date="2016-05" db="EMBL/GenBank/DDBJ databases">
        <title>A hospital outbreak of KPC-producing Enterobacteriaceae traced by genetic and structural insights on blaKPC plasmids.</title>
        <authorList>
            <person name="Kim J.O."/>
            <person name="Yoon E.-J."/>
            <person name="Jeong S.H."/>
        </authorList>
    </citation>
    <scope>NUCLEOTIDE SEQUENCE</scope>
    <source>
        <strain evidence="12">Kp46</strain>
        <plasmid evidence="12">pKPC_Kp46</plasmid>
    </source>
</reference>
<feature type="active site" description="Acyl-ester intermediate" evidence="7">
    <location>
        <position position="58"/>
    </location>
</feature>
<dbReference type="Gene3D" id="3.40.710.10">
    <property type="entry name" value="DD-peptidase/beta-lactamase superfamily"/>
    <property type="match status" value="1"/>
</dbReference>
<evidence type="ECO:0000313" key="12">
    <source>
        <dbReference type="EMBL" id="APW49395.1"/>
    </source>
</evidence>
<name>A0A1P8KI80_KLEPN</name>
<dbReference type="Gene3D" id="1.10.10.60">
    <property type="entry name" value="Homeodomain-like"/>
    <property type="match status" value="1"/>
</dbReference>
<dbReference type="GO" id="GO:0006355">
    <property type="term" value="P:regulation of DNA-templated transcription"/>
    <property type="evidence" value="ECO:0007669"/>
    <property type="project" value="InterPro"/>
</dbReference>
<evidence type="ECO:0000256" key="4">
    <source>
        <dbReference type="ARBA" id="ARBA00022729"/>
    </source>
</evidence>
<sequence>MKKILLLHMLVFVSATLPISSVASDEVETLKCTIIADAITGNTLYETGECARRVSPCSSFKLPLAIMGFDSGILQSPKSPTWELKPEYNPSPRDRTYKQVYPALWQSDSVVWFSQQLTSRLGVDRFTEYVKKFEYGNQDVSGDSGKHNGLTQSWLMSSLTISPKEQIPYFLRVEGNSMEDARIHDGDVLVVDRALEPEHGSIVIAAVDNEVSDTLDLREFQQQQEKDFLQTSLQQAKFNQKKAAELLGLTYHQLRALLKKHQI</sequence>
<dbReference type="GO" id="GO:0008800">
    <property type="term" value="F:beta-lactamase activity"/>
    <property type="evidence" value="ECO:0007669"/>
    <property type="project" value="UniProtKB-UniRule"/>
</dbReference>
<dbReference type="SUPFAM" id="SSF46689">
    <property type="entry name" value="Homeodomain-like"/>
    <property type="match status" value="1"/>
</dbReference>
<feature type="domain" description="Penicillin-binding protein transpeptidase" evidence="10">
    <location>
        <begin position="46"/>
        <end position="170"/>
    </location>
</feature>
<keyword evidence="5 8" id="KW-0378">Hydrolase</keyword>
<dbReference type="InterPro" id="IPR009057">
    <property type="entry name" value="Homeodomain-like_sf"/>
</dbReference>
<dbReference type="GO" id="GO:0006281">
    <property type="term" value="P:DNA repair"/>
    <property type="evidence" value="ECO:0007669"/>
    <property type="project" value="UniProtKB-KW"/>
</dbReference>
<keyword evidence="12" id="KW-0614">Plasmid</keyword>
<evidence type="ECO:0000256" key="9">
    <source>
        <dbReference type="SAM" id="SignalP"/>
    </source>
</evidence>
<dbReference type="InterPro" id="IPR050077">
    <property type="entry name" value="LexA_repressor"/>
</dbReference>
<evidence type="ECO:0000256" key="7">
    <source>
        <dbReference type="PIRSR" id="PIRSR602137-50"/>
    </source>
</evidence>
<evidence type="ECO:0000259" key="10">
    <source>
        <dbReference type="Pfam" id="PF00905"/>
    </source>
</evidence>
<dbReference type="InterPro" id="IPR002197">
    <property type="entry name" value="HTH_Fis"/>
</dbReference>
<evidence type="ECO:0000259" key="11">
    <source>
        <dbReference type="Pfam" id="PF02954"/>
    </source>
</evidence>
<dbReference type="PRINTS" id="PR00726">
    <property type="entry name" value="LEXASERPTASE"/>
</dbReference>
<feature type="domain" description="DNA binding HTH" evidence="11">
    <location>
        <begin position="223"/>
        <end position="260"/>
    </location>
</feature>
<keyword evidence="4 9" id="KW-0732">Signal</keyword>
<dbReference type="InterPro" id="IPR036286">
    <property type="entry name" value="LexA/Signal_pep-like_sf"/>
</dbReference>
<dbReference type="Pfam" id="PF00905">
    <property type="entry name" value="Transpeptidase"/>
    <property type="match status" value="1"/>
</dbReference>
<evidence type="ECO:0000256" key="1">
    <source>
        <dbReference type="ARBA" id="ARBA00001526"/>
    </source>
</evidence>
<dbReference type="RefSeq" id="WP_077261113.1">
    <property type="nucleotide sequence ID" value="NZ_JAUUJI010000049.1"/>
</dbReference>
<feature type="signal peptide" evidence="9">
    <location>
        <begin position="1"/>
        <end position="23"/>
    </location>
</feature>
<dbReference type="EC" id="3.5.2.6" evidence="3 8"/>
<dbReference type="GO" id="GO:0008658">
    <property type="term" value="F:penicillin binding"/>
    <property type="evidence" value="ECO:0007669"/>
    <property type="project" value="InterPro"/>
</dbReference>
<dbReference type="InterPro" id="IPR006197">
    <property type="entry name" value="Peptidase_S24_LexA"/>
</dbReference>
<dbReference type="Pfam" id="PF02954">
    <property type="entry name" value="HTH_8"/>
    <property type="match status" value="1"/>
</dbReference>
<evidence type="ECO:0000256" key="6">
    <source>
        <dbReference type="ARBA" id="ARBA00023251"/>
    </source>
</evidence>
<dbReference type="SUPFAM" id="SSF56601">
    <property type="entry name" value="beta-lactamase/transpeptidase-like"/>
    <property type="match status" value="1"/>
</dbReference>
<evidence type="ECO:0000256" key="8">
    <source>
        <dbReference type="RuleBase" id="RU361140"/>
    </source>
</evidence>
<evidence type="ECO:0000256" key="5">
    <source>
        <dbReference type="ARBA" id="ARBA00022801"/>
    </source>
</evidence>
<organism evidence="12">
    <name type="scientific">Klebsiella pneumoniae</name>
    <dbReference type="NCBI Taxonomy" id="573"/>
    <lineage>
        <taxon>Bacteria</taxon>
        <taxon>Pseudomonadati</taxon>
        <taxon>Pseudomonadota</taxon>
        <taxon>Gammaproteobacteria</taxon>
        <taxon>Enterobacterales</taxon>
        <taxon>Enterobacteriaceae</taxon>
        <taxon>Klebsiella/Raoultella group</taxon>
        <taxon>Klebsiella</taxon>
        <taxon>Klebsiella pneumoniae complex</taxon>
    </lineage>
</organism>
<dbReference type="InterPro" id="IPR001460">
    <property type="entry name" value="PCN-bd_Tpept"/>
</dbReference>
<dbReference type="PRINTS" id="PR01590">
    <property type="entry name" value="HTHFIS"/>
</dbReference>
<dbReference type="GO" id="GO:0009432">
    <property type="term" value="P:SOS response"/>
    <property type="evidence" value="ECO:0007669"/>
    <property type="project" value="UniProtKB-KW"/>
</dbReference>
<dbReference type="SUPFAM" id="SSF51306">
    <property type="entry name" value="LexA/Signal peptidase"/>
    <property type="match status" value="1"/>
</dbReference>
<dbReference type="AlphaFoldDB" id="A0A1P8KI80"/>